<dbReference type="PROSITE" id="PS50889">
    <property type="entry name" value="S4"/>
    <property type="match status" value="1"/>
</dbReference>
<sequence>MTTSRLDKYVSQCTGLTRSDAKKIIRQKRISVNGKVCQKADHAVDKATLVELDAMPLVMPSQRYYMLNKPSGYLCANTDSQAPVVMDLLTENTDKLSVAGRLDKDTTGLVLISDDGAWVHAVISPRRQCTKVYQAILDSPVDNNIIEQFKNGIQLKNETKLTLPAQLSVIDGTHVNIELQEGRYHQIKRMFAACGRHVVSLHRSRIGDIELDKNLKPGEYRELTSQEINGIKL</sequence>
<dbReference type="InterPro" id="IPR042092">
    <property type="entry name" value="PsdUridine_s_RsuA/RluB/E/F_cat"/>
</dbReference>
<dbReference type="EC" id="5.4.99.-" evidence="7"/>
<evidence type="ECO:0000256" key="2">
    <source>
        <dbReference type="ARBA" id="ARBA00022884"/>
    </source>
</evidence>
<dbReference type="Gene3D" id="3.10.290.10">
    <property type="entry name" value="RNA-binding S4 domain"/>
    <property type="match status" value="1"/>
</dbReference>
<name>A0A0S2KH14_9GAMM</name>
<evidence type="ECO:0000256" key="3">
    <source>
        <dbReference type="ARBA" id="ARBA00023235"/>
    </source>
</evidence>
<dbReference type="InterPro" id="IPR020094">
    <property type="entry name" value="TruA/RsuA/RluB/E/F_N"/>
</dbReference>
<dbReference type="InterPro" id="IPR020103">
    <property type="entry name" value="PsdUridine_synth_cat_dom_sf"/>
</dbReference>
<accession>A0A0S2KH14</accession>
<dbReference type="KEGG" id="pspi:PS2015_3007"/>
<dbReference type="GO" id="GO:0160136">
    <property type="term" value="F:16S rRNA pseudouridine(516) synthase activity"/>
    <property type="evidence" value="ECO:0007669"/>
    <property type="project" value="UniProtKB-EC"/>
</dbReference>
<dbReference type="GO" id="GO:0000455">
    <property type="term" value="P:enzyme-directed rRNA pseudouridine synthesis"/>
    <property type="evidence" value="ECO:0007669"/>
    <property type="project" value="UniProtKB-ARBA"/>
</dbReference>
<dbReference type="STRING" id="1249552.PS2015_3007"/>
<dbReference type="Pfam" id="PF01479">
    <property type="entry name" value="S4"/>
    <property type="match status" value="1"/>
</dbReference>
<keyword evidence="2 6" id="KW-0694">RNA-binding</keyword>
<evidence type="ECO:0000256" key="7">
    <source>
        <dbReference type="RuleBase" id="RU003887"/>
    </source>
</evidence>
<dbReference type="InterPro" id="IPR050343">
    <property type="entry name" value="RsuA_PseudoU_synthase"/>
</dbReference>
<organism evidence="9 10">
    <name type="scientific">Pseudohongiella spirulinae</name>
    <dbReference type="NCBI Taxonomy" id="1249552"/>
    <lineage>
        <taxon>Bacteria</taxon>
        <taxon>Pseudomonadati</taxon>
        <taxon>Pseudomonadota</taxon>
        <taxon>Gammaproteobacteria</taxon>
        <taxon>Pseudomonadales</taxon>
        <taxon>Pseudohongiellaceae</taxon>
        <taxon>Pseudohongiella</taxon>
    </lineage>
</organism>
<dbReference type="CDD" id="cd00165">
    <property type="entry name" value="S4"/>
    <property type="match status" value="1"/>
</dbReference>
<comment type="catalytic activity">
    <reaction evidence="4">
        <text>uridine(516) in 16S rRNA = pseudouridine(516) in 16S rRNA</text>
        <dbReference type="Rhea" id="RHEA:38867"/>
        <dbReference type="Rhea" id="RHEA-COMP:10089"/>
        <dbReference type="Rhea" id="RHEA-COMP:10090"/>
        <dbReference type="ChEBI" id="CHEBI:65314"/>
        <dbReference type="ChEBI" id="CHEBI:65315"/>
        <dbReference type="EC" id="5.4.99.19"/>
    </reaction>
</comment>
<dbReference type="Gene3D" id="3.30.70.1560">
    <property type="entry name" value="Alpha-L RNA-binding motif"/>
    <property type="match status" value="1"/>
</dbReference>
<reference evidence="9 10" key="1">
    <citation type="submission" date="2015-11" db="EMBL/GenBank/DDBJ databases">
        <authorList>
            <person name="Zhang Y."/>
            <person name="Guo Z."/>
        </authorList>
    </citation>
    <scope>NUCLEOTIDE SEQUENCE [LARGE SCALE GENOMIC DNA]</scope>
    <source>
        <strain evidence="9 10">KCTC 32221</strain>
    </source>
</reference>
<dbReference type="InterPro" id="IPR018496">
    <property type="entry name" value="PsdUridine_synth_RsuA/RluB_CS"/>
</dbReference>
<dbReference type="InterPro" id="IPR002942">
    <property type="entry name" value="S4_RNA-bd"/>
</dbReference>
<dbReference type="Pfam" id="PF00849">
    <property type="entry name" value="PseudoU_synth_2"/>
    <property type="match status" value="1"/>
</dbReference>
<dbReference type="RefSeq" id="WP_058023006.1">
    <property type="nucleotide sequence ID" value="NZ_CP013189.1"/>
</dbReference>
<dbReference type="InterPro" id="IPR036986">
    <property type="entry name" value="S4_RNA-bd_sf"/>
</dbReference>
<evidence type="ECO:0000259" key="8">
    <source>
        <dbReference type="SMART" id="SM00363"/>
    </source>
</evidence>
<keyword evidence="10" id="KW-1185">Reference proteome</keyword>
<dbReference type="GO" id="GO:0005829">
    <property type="term" value="C:cytosol"/>
    <property type="evidence" value="ECO:0007669"/>
    <property type="project" value="UniProtKB-ARBA"/>
</dbReference>
<dbReference type="InterPro" id="IPR000748">
    <property type="entry name" value="PsdUridine_synth_RsuA/RluB/E/F"/>
</dbReference>
<proteinExistence type="inferred from homology"/>
<protein>
    <recommendedName>
        <fullName evidence="7">Pseudouridine synthase</fullName>
        <ecNumber evidence="7">5.4.99.-</ecNumber>
    </recommendedName>
</protein>
<gene>
    <name evidence="9" type="ORF">PS2015_3007</name>
</gene>
<comment type="function">
    <text evidence="5">Responsible for synthesis of pseudouridine from uracil-516 in 16S ribosomal RNA.</text>
</comment>
<comment type="similarity">
    <text evidence="1 7">Belongs to the pseudouridine synthase RsuA family.</text>
</comment>
<feature type="domain" description="RNA-binding S4" evidence="8">
    <location>
        <begin position="4"/>
        <end position="63"/>
    </location>
</feature>
<dbReference type="PROSITE" id="PS01149">
    <property type="entry name" value="PSI_RSU"/>
    <property type="match status" value="1"/>
</dbReference>
<dbReference type="NCBIfam" id="TIGR00093">
    <property type="entry name" value="pseudouridine synthase"/>
    <property type="match status" value="1"/>
</dbReference>
<dbReference type="SUPFAM" id="SSF55174">
    <property type="entry name" value="Alpha-L RNA-binding motif"/>
    <property type="match status" value="1"/>
</dbReference>
<evidence type="ECO:0000256" key="4">
    <source>
        <dbReference type="ARBA" id="ARBA00036749"/>
    </source>
</evidence>
<evidence type="ECO:0000256" key="1">
    <source>
        <dbReference type="ARBA" id="ARBA00008348"/>
    </source>
</evidence>
<dbReference type="PATRIC" id="fig|1249552.3.peg.3038"/>
<dbReference type="InterPro" id="IPR006145">
    <property type="entry name" value="PsdUridine_synth_RsuA/RluA"/>
</dbReference>
<dbReference type="CDD" id="cd02553">
    <property type="entry name" value="PseudoU_synth_RsuA"/>
    <property type="match status" value="1"/>
</dbReference>
<dbReference type="Proteomes" id="UP000065641">
    <property type="component" value="Chromosome"/>
</dbReference>
<dbReference type="Gene3D" id="3.30.70.580">
    <property type="entry name" value="Pseudouridine synthase I, catalytic domain, N-terminal subdomain"/>
    <property type="match status" value="1"/>
</dbReference>
<keyword evidence="3 7" id="KW-0413">Isomerase</keyword>
<dbReference type="AlphaFoldDB" id="A0A0S2KH14"/>
<evidence type="ECO:0000256" key="6">
    <source>
        <dbReference type="PROSITE-ProRule" id="PRU00182"/>
    </source>
</evidence>
<dbReference type="GO" id="GO:0003723">
    <property type="term" value="F:RNA binding"/>
    <property type="evidence" value="ECO:0007669"/>
    <property type="project" value="UniProtKB-KW"/>
</dbReference>
<dbReference type="OrthoDB" id="9807213at2"/>
<dbReference type="SUPFAM" id="SSF55120">
    <property type="entry name" value="Pseudouridine synthase"/>
    <property type="match status" value="1"/>
</dbReference>
<evidence type="ECO:0000313" key="10">
    <source>
        <dbReference type="Proteomes" id="UP000065641"/>
    </source>
</evidence>
<dbReference type="EMBL" id="CP013189">
    <property type="protein sequence ID" value="ALO47632.1"/>
    <property type="molecule type" value="Genomic_DNA"/>
</dbReference>
<dbReference type="FunFam" id="3.30.70.1560:FF:000001">
    <property type="entry name" value="Pseudouridine synthase"/>
    <property type="match status" value="1"/>
</dbReference>
<dbReference type="PANTHER" id="PTHR47683:SF4">
    <property type="entry name" value="PSEUDOURIDINE SYNTHASE"/>
    <property type="match status" value="1"/>
</dbReference>
<dbReference type="SMART" id="SM00363">
    <property type="entry name" value="S4"/>
    <property type="match status" value="1"/>
</dbReference>
<evidence type="ECO:0000256" key="5">
    <source>
        <dbReference type="ARBA" id="ARBA00037590"/>
    </source>
</evidence>
<evidence type="ECO:0000313" key="9">
    <source>
        <dbReference type="EMBL" id="ALO47632.1"/>
    </source>
</evidence>
<dbReference type="PANTHER" id="PTHR47683">
    <property type="entry name" value="PSEUDOURIDINE SYNTHASE FAMILY PROTEIN-RELATED"/>
    <property type="match status" value="1"/>
</dbReference>